<dbReference type="Proteomes" id="UP000605201">
    <property type="component" value="Unassembled WGS sequence"/>
</dbReference>
<name>A0A8J6NU25_9BACT</name>
<gene>
    <name evidence="1" type="ORF">H8D96_18880</name>
</gene>
<evidence type="ECO:0000313" key="2">
    <source>
        <dbReference type="Proteomes" id="UP000605201"/>
    </source>
</evidence>
<proteinExistence type="predicted"/>
<evidence type="ECO:0000313" key="1">
    <source>
        <dbReference type="EMBL" id="MBC8433981.1"/>
    </source>
</evidence>
<comment type="caution">
    <text evidence="1">The sequence shown here is derived from an EMBL/GenBank/DDBJ whole genome shotgun (WGS) entry which is preliminary data.</text>
</comment>
<accession>A0A8J6NU25</accession>
<sequence>MKKYVESMKKTYTNELGRSAVQYLKAGLDLFHKQRQSYYAQPQIALGNLAIAVELMLKTLIAKNNLGLILNKIPLELKVVFSCPESIPESFKWRRYDIDLRSFAYKTIELNECISCFYIFFPELKQTLQPHLKFLSNFRNMSLHSALPSFQQYELDRVAFLSLQIFKILRDNKILEIFAYLPSEKDSKFLDDFKAERIERVKKIIEKAKEKSRKISHKGSAVILDPAGIWDAYVFTCPICDSDGILNGYTEDDLVEDEDGFVPILGFFADAFNCDECGLSLEDVEELELAGIDTHHDRSDDQDRWFAEMGHPFEDY</sequence>
<protein>
    <submittedName>
        <fullName evidence="1">Uncharacterized protein</fullName>
    </submittedName>
</protein>
<dbReference type="AlphaFoldDB" id="A0A8J6NU25"/>
<dbReference type="EMBL" id="JACNIG010000365">
    <property type="protein sequence ID" value="MBC8433981.1"/>
    <property type="molecule type" value="Genomic_DNA"/>
</dbReference>
<reference evidence="1 2" key="1">
    <citation type="submission" date="2020-08" db="EMBL/GenBank/DDBJ databases">
        <title>Bridging the membrane lipid divide: bacteria of the FCB group superphylum have the potential to synthesize archaeal ether lipids.</title>
        <authorList>
            <person name="Villanueva L."/>
            <person name="Von Meijenfeldt F.A.B."/>
            <person name="Westbye A.B."/>
            <person name="Yadav S."/>
            <person name="Hopmans E.C."/>
            <person name="Dutilh B.E."/>
            <person name="Sinninghe Damste J.S."/>
        </authorList>
    </citation>
    <scope>NUCLEOTIDE SEQUENCE [LARGE SCALE GENOMIC DNA]</scope>
    <source>
        <strain evidence="1">NIOZ-UU17</strain>
    </source>
</reference>
<organism evidence="1 2">
    <name type="scientific">Candidatus Desulfatibia vada</name>
    <dbReference type="NCBI Taxonomy" id="2841696"/>
    <lineage>
        <taxon>Bacteria</taxon>
        <taxon>Pseudomonadati</taxon>
        <taxon>Thermodesulfobacteriota</taxon>
        <taxon>Desulfobacteria</taxon>
        <taxon>Desulfobacterales</taxon>
        <taxon>Desulfobacterales incertae sedis</taxon>
        <taxon>Candidatus Desulfatibia</taxon>
    </lineage>
</organism>